<dbReference type="GO" id="GO:0019058">
    <property type="term" value="P:viral life cycle"/>
    <property type="evidence" value="ECO:0007669"/>
    <property type="project" value="UniProtKB-ARBA"/>
</dbReference>
<dbReference type="GO" id="GO:0044423">
    <property type="term" value="C:virion component"/>
    <property type="evidence" value="ECO:0007669"/>
    <property type="project" value="UniProtKB-KW"/>
</dbReference>
<dbReference type="GO" id="GO:0051701">
    <property type="term" value="P:biological process involved in interaction with host"/>
    <property type="evidence" value="ECO:0007669"/>
    <property type="project" value="UniProtKB-ARBA"/>
</dbReference>
<dbReference type="EMBL" id="BK032853">
    <property type="protein sequence ID" value="DAF64195.1"/>
    <property type="molecule type" value="Genomic_DNA"/>
</dbReference>
<evidence type="ECO:0000256" key="2">
    <source>
        <dbReference type="ARBA" id="ARBA00022844"/>
    </source>
</evidence>
<protein>
    <submittedName>
        <fullName evidence="3">Minor structural protein</fullName>
    </submittedName>
</protein>
<keyword evidence="2" id="KW-0946">Virion</keyword>
<comment type="subcellular location">
    <subcellularLocation>
        <location evidence="1">Virion</location>
    </subcellularLocation>
</comment>
<evidence type="ECO:0000256" key="1">
    <source>
        <dbReference type="ARBA" id="ARBA00004328"/>
    </source>
</evidence>
<reference evidence="3" key="1">
    <citation type="journal article" date="2021" name="Proc. Natl. Acad. Sci. U.S.A.">
        <title>A Catalog of Tens of Thousands of Viruses from Human Metagenomes Reveals Hidden Associations with Chronic Diseases.</title>
        <authorList>
            <person name="Tisza M.J."/>
            <person name="Buck C.B."/>
        </authorList>
    </citation>
    <scope>NUCLEOTIDE SEQUENCE</scope>
    <source>
        <strain evidence="3">CtKgQ2</strain>
    </source>
</reference>
<name>A0A8S5TMA4_9CAUD</name>
<dbReference type="Gene3D" id="3.30.1910.20">
    <property type="entry name" value="asparaginyl-tRNA synthetase, N-terminal domain"/>
    <property type="match status" value="1"/>
</dbReference>
<dbReference type="SUPFAM" id="SSF51126">
    <property type="entry name" value="Pectin lyase-like"/>
    <property type="match status" value="1"/>
</dbReference>
<accession>A0A8S5TMA4</accession>
<sequence length="463" mass="50770">MELEKLKNNRISNEWKETFNDNVDYLENLEKNLDEQHKSTNSRIDNLVLHSGGDSPNEVVDARTNAEGTIYPTLYSRLLALDNLFNLNYTELKTRQDNQQGQLNQLNVSVGTLMGAYGETLDLYVAKTGSDQSGDGTEKNPFLTIQAAVNQIPLLTSSRVTIWIGDGVYLEDVVVRNLKAVSITIRNRQNVSDTSSELGVKVRSIAFISSLGYQQINGLQFVDQANISGVAYIGGDIKCAIYSEQSSYLAVWNCRFAENTFGKGNRCLFAIGASKIGTSNNFYQNQNCIAEARNLADINIDSNDRGSGNDYGVIADNGTARVKVAGSKVKANRIAEARNQGNIVTGKIIRQITNDDISDRDNITNVNGTIKREGDTVTIAIKYECNNYPSDASNTRNVILVPAGFQRDQSYPAYHPLALYRNETQPAGARAGLTQASRVVAYSGNGSSYISGTWVTNDPIPII</sequence>
<organism evidence="3">
    <name type="scientific">Siphoviridae sp. ctKgQ2</name>
    <dbReference type="NCBI Taxonomy" id="2827842"/>
    <lineage>
        <taxon>Viruses</taxon>
        <taxon>Duplodnaviria</taxon>
        <taxon>Heunggongvirae</taxon>
        <taxon>Uroviricota</taxon>
        <taxon>Caudoviricetes</taxon>
    </lineage>
</organism>
<proteinExistence type="predicted"/>
<dbReference type="InterPro" id="IPR011050">
    <property type="entry name" value="Pectin_lyase_fold/virulence"/>
</dbReference>
<evidence type="ECO:0000313" key="3">
    <source>
        <dbReference type="EMBL" id="DAF64195.1"/>
    </source>
</evidence>